<dbReference type="GO" id="GO:0016874">
    <property type="term" value="F:ligase activity"/>
    <property type="evidence" value="ECO:0007669"/>
    <property type="project" value="UniProtKB-KW"/>
</dbReference>
<dbReference type="PANTHER" id="PTHR36932">
    <property type="entry name" value="CAPSULAR POLYSACCHARIDE BIOSYNTHESIS PROTEIN"/>
    <property type="match status" value="1"/>
</dbReference>
<dbReference type="RefSeq" id="WP_073379425.1">
    <property type="nucleotide sequence ID" value="NZ_FQXS01000053.1"/>
</dbReference>
<name>A0A1M5YS90_9BACT</name>
<dbReference type="OrthoDB" id="5484550at2"/>
<organism evidence="1 2">
    <name type="scientific">Desulfofustis glycolicus DSM 9705</name>
    <dbReference type="NCBI Taxonomy" id="1121409"/>
    <lineage>
        <taxon>Bacteria</taxon>
        <taxon>Pseudomonadati</taxon>
        <taxon>Thermodesulfobacteriota</taxon>
        <taxon>Desulfobulbia</taxon>
        <taxon>Desulfobulbales</taxon>
        <taxon>Desulfocapsaceae</taxon>
        <taxon>Desulfofustis</taxon>
    </lineage>
</organism>
<keyword evidence="2" id="KW-1185">Reference proteome</keyword>
<dbReference type="EMBL" id="FQXS01000053">
    <property type="protein sequence ID" value="SHI14720.1"/>
    <property type="molecule type" value="Genomic_DNA"/>
</dbReference>
<dbReference type="AlphaFoldDB" id="A0A1M5YS90"/>
<accession>A0A1M5YS90</accession>
<sequence length="448" mass="50966">MNFAFLRRHLFEPLHGRLTGSPKLAYWKDLEKNQYFSTQHLLGIQQRRLRELIAFVWENNSFYRERIAAVGLNPATMQNVTDLAGLPILTKSEIRDQMHNLLSRGLDQKTLQKAKTGGSTGTALELYFSEECSELRNACARRSDCWTGWRPGEPIAACWGNPKLPKTYRERLKFNLIQPYFYLDTMRVDEKAVRFFAEQWRNAKPTLLYGHAHSLYLLAEALQDLAISLPAPKGILSTSMMLIPSERAVIEEVFETKVTNRYGCEEVSLIGCECERHEGMHLNIEHLVIEFLRDDGTPASPGEPGRIVVTDLINWVMPLIRYQVEDVGVPSLSVCSCGRGLPLMDQVIGRVADFLIKLDGSRVAGISLIENTLTDIPGIRQMQIIQEAIDEIKLNIVPANNYTQETYDQLLSYFQDLFGDAVRYTIKKVTDIKAEPSGKYRFSICNVK</sequence>
<protein>
    <submittedName>
        <fullName evidence="1">Phenylacetate-CoA ligase</fullName>
    </submittedName>
</protein>
<evidence type="ECO:0000313" key="1">
    <source>
        <dbReference type="EMBL" id="SHI14720.1"/>
    </source>
</evidence>
<dbReference type="Proteomes" id="UP000184139">
    <property type="component" value="Unassembled WGS sequence"/>
</dbReference>
<dbReference type="SUPFAM" id="SSF56801">
    <property type="entry name" value="Acetyl-CoA synthetase-like"/>
    <property type="match status" value="1"/>
</dbReference>
<dbReference type="Gene3D" id="3.40.50.12780">
    <property type="entry name" value="N-terminal domain of ligase-like"/>
    <property type="match status" value="1"/>
</dbReference>
<gene>
    <name evidence="1" type="ORF">SAMN02745124_04375</name>
</gene>
<reference evidence="1 2" key="1">
    <citation type="submission" date="2016-11" db="EMBL/GenBank/DDBJ databases">
        <authorList>
            <person name="Jaros S."/>
            <person name="Januszkiewicz K."/>
            <person name="Wedrychowicz H."/>
        </authorList>
    </citation>
    <scope>NUCLEOTIDE SEQUENCE [LARGE SCALE GENOMIC DNA]</scope>
    <source>
        <strain evidence="1 2">DSM 9705</strain>
    </source>
</reference>
<proteinExistence type="predicted"/>
<dbReference type="STRING" id="1121409.SAMN02745124_04375"/>
<dbReference type="InterPro" id="IPR042099">
    <property type="entry name" value="ANL_N_sf"/>
</dbReference>
<evidence type="ECO:0000313" key="2">
    <source>
        <dbReference type="Proteomes" id="UP000184139"/>
    </source>
</evidence>
<dbReference type="InterPro" id="IPR053158">
    <property type="entry name" value="CapK_Type1_Caps_Biosynth"/>
</dbReference>
<dbReference type="PANTHER" id="PTHR36932:SF1">
    <property type="entry name" value="CAPSULAR POLYSACCHARIDE BIOSYNTHESIS PROTEIN"/>
    <property type="match status" value="1"/>
</dbReference>
<keyword evidence="1" id="KW-0436">Ligase</keyword>